<dbReference type="SMART" id="SM00345">
    <property type="entry name" value="HTH_GNTR"/>
    <property type="match status" value="1"/>
</dbReference>
<dbReference type="InterPro" id="IPR028978">
    <property type="entry name" value="Chorismate_lyase_/UTRA_dom_sf"/>
</dbReference>
<dbReference type="InterPro" id="IPR000524">
    <property type="entry name" value="Tscrpt_reg_HTH_GntR"/>
</dbReference>
<dbReference type="Proteomes" id="UP001343257">
    <property type="component" value="Unassembled WGS sequence"/>
</dbReference>
<gene>
    <name evidence="6" type="ORF">P9847_13400</name>
</gene>
<dbReference type="PROSITE" id="PS50949">
    <property type="entry name" value="HTH_GNTR"/>
    <property type="match status" value="1"/>
</dbReference>
<evidence type="ECO:0000313" key="7">
    <source>
        <dbReference type="Proteomes" id="UP001343257"/>
    </source>
</evidence>
<dbReference type="SUPFAM" id="SSF46785">
    <property type="entry name" value="Winged helix' DNA-binding domain"/>
    <property type="match status" value="1"/>
</dbReference>
<dbReference type="CDD" id="cd07377">
    <property type="entry name" value="WHTH_GntR"/>
    <property type="match status" value="1"/>
</dbReference>
<organism evidence="6 7">
    <name type="scientific">Paenibacillus chibensis</name>
    <dbReference type="NCBI Taxonomy" id="59846"/>
    <lineage>
        <taxon>Bacteria</taxon>
        <taxon>Bacillati</taxon>
        <taxon>Bacillota</taxon>
        <taxon>Bacilli</taxon>
        <taxon>Bacillales</taxon>
        <taxon>Paenibacillaceae</taxon>
        <taxon>Paenibacillus</taxon>
    </lineage>
</organism>
<reference evidence="6 7" key="1">
    <citation type="submission" date="2023-03" db="EMBL/GenBank/DDBJ databases">
        <title>Bacillus Genome Sequencing.</title>
        <authorList>
            <person name="Dunlap C."/>
        </authorList>
    </citation>
    <scope>NUCLEOTIDE SEQUENCE [LARGE SCALE GENOMIC DNA]</scope>
    <source>
        <strain evidence="6 7">NRS-52</strain>
    </source>
</reference>
<evidence type="ECO:0000256" key="1">
    <source>
        <dbReference type="ARBA" id="ARBA00023015"/>
    </source>
</evidence>
<accession>A0ABU6PTS8</accession>
<protein>
    <submittedName>
        <fullName evidence="6">GntR family transcriptional regulator</fullName>
    </submittedName>
</protein>
<evidence type="ECO:0000256" key="2">
    <source>
        <dbReference type="ARBA" id="ARBA00023125"/>
    </source>
</evidence>
<keyword evidence="2" id="KW-0238">DNA-binding</keyword>
<comment type="caution">
    <text evidence="6">The sequence shown here is derived from an EMBL/GenBank/DDBJ whole genome shotgun (WGS) entry which is preliminary data.</text>
</comment>
<dbReference type="SUPFAM" id="SSF64288">
    <property type="entry name" value="Chorismate lyase-like"/>
    <property type="match status" value="1"/>
</dbReference>
<evidence type="ECO:0000256" key="3">
    <source>
        <dbReference type="ARBA" id="ARBA00023163"/>
    </source>
</evidence>
<dbReference type="InterPro" id="IPR036390">
    <property type="entry name" value="WH_DNA-bd_sf"/>
</dbReference>
<dbReference type="Pfam" id="PF00392">
    <property type="entry name" value="GntR"/>
    <property type="match status" value="1"/>
</dbReference>
<evidence type="ECO:0000313" key="6">
    <source>
        <dbReference type="EMBL" id="MED5018301.1"/>
    </source>
</evidence>
<evidence type="ECO:0000259" key="5">
    <source>
        <dbReference type="PROSITE" id="PS50949"/>
    </source>
</evidence>
<dbReference type="InterPro" id="IPR036388">
    <property type="entry name" value="WH-like_DNA-bd_sf"/>
</dbReference>
<proteinExistence type="predicted"/>
<keyword evidence="7" id="KW-1185">Reference proteome</keyword>
<keyword evidence="1" id="KW-0805">Transcription regulation</keyword>
<evidence type="ECO:0000256" key="4">
    <source>
        <dbReference type="SAM" id="Coils"/>
    </source>
</evidence>
<dbReference type="EMBL" id="JARTLD010000032">
    <property type="protein sequence ID" value="MED5018301.1"/>
    <property type="molecule type" value="Genomic_DNA"/>
</dbReference>
<sequence length="246" mass="27868">MGKNPEYMAKGKKPLYLSVYDQLYKGIMNGMFPANSQLPTEPELAKMFDVSRMTLRQALSLLQDDGLVKSFHGKGNFVTGARIEQRSVGLEKIGNPIHKCHTGEVDQIDMKFRLDLESDYTKEILNRNAAAVVAVERWYKSKGQAVAFAFTFMAIEAVSELNLDLQNEEQLLDMLENKVYKLANSAAVEVKHSTAMNASTQEFELVGGELCDLLLESLYINEQYPIVYNKFYIPKEFSRMKINATK</sequence>
<keyword evidence="4" id="KW-0175">Coiled coil</keyword>
<dbReference type="RefSeq" id="WP_328278518.1">
    <property type="nucleotide sequence ID" value="NZ_JARTLD010000032.1"/>
</dbReference>
<name>A0ABU6PTS8_9BACL</name>
<dbReference type="Gene3D" id="1.10.10.10">
    <property type="entry name" value="Winged helix-like DNA-binding domain superfamily/Winged helix DNA-binding domain"/>
    <property type="match status" value="1"/>
</dbReference>
<dbReference type="PRINTS" id="PR00035">
    <property type="entry name" value="HTHGNTR"/>
</dbReference>
<keyword evidence="3" id="KW-0804">Transcription</keyword>
<dbReference type="PANTHER" id="PTHR44846">
    <property type="entry name" value="MANNOSYL-D-GLYCERATE TRANSPORT/METABOLISM SYSTEM REPRESSOR MNGR-RELATED"/>
    <property type="match status" value="1"/>
</dbReference>
<dbReference type="PANTHER" id="PTHR44846:SF1">
    <property type="entry name" value="MANNOSYL-D-GLYCERATE TRANSPORT_METABOLISM SYSTEM REPRESSOR MNGR-RELATED"/>
    <property type="match status" value="1"/>
</dbReference>
<feature type="coiled-coil region" evidence="4">
    <location>
        <begin position="158"/>
        <end position="185"/>
    </location>
</feature>
<feature type="domain" description="HTH gntR-type" evidence="5">
    <location>
        <begin position="13"/>
        <end position="81"/>
    </location>
</feature>
<dbReference type="InterPro" id="IPR050679">
    <property type="entry name" value="Bact_HTH_transcr_reg"/>
</dbReference>